<feature type="region of interest" description="Disordered" evidence="1">
    <location>
        <begin position="96"/>
        <end position="120"/>
    </location>
</feature>
<dbReference type="EMBL" id="CP102774">
    <property type="protein sequence ID" value="UZF89959.1"/>
    <property type="molecule type" value="Genomic_DNA"/>
</dbReference>
<gene>
    <name evidence="2" type="ORF">NWE54_00480</name>
</gene>
<name>A0A9E7ZTB6_9HYPH</name>
<evidence type="ECO:0000256" key="1">
    <source>
        <dbReference type="SAM" id="MobiDB-lite"/>
    </source>
</evidence>
<reference evidence="2" key="1">
    <citation type="submission" date="2022-08" db="EMBL/GenBank/DDBJ databases">
        <title>Complete Genome Sequences of 2 Bosea sp. soil isolates.</title>
        <authorList>
            <person name="Alvarez Arevalo M."/>
            <person name="Sterndorff E.B."/>
            <person name="Faurdal D."/>
            <person name="Joergensen T.S."/>
            <person name="Weber T."/>
        </authorList>
    </citation>
    <scope>NUCLEOTIDE SEQUENCE</scope>
    <source>
        <strain evidence="2">NBC_00436</strain>
    </source>
</reference>
<accession>A0A9E7ZTB6</accession>
<proteinExistence type="predicted"/>
<organism evidence="2">
    <name type="scientific">Bosea sp. NBC_00436</name>
    <dbReference type="NCBI Taxonomy" id="2969620"/>
    <lineage>
        <taxon>Bacteria</taxon>
        <taxon>Pseudomonadati</taxon>
        <taxon>Pseudomonadota</taxon>
        <taxon>Alphaproteobacteria</taxon>
        <taxon>Hyphomicrobiales</taxon>
        <taxon>Boseaceae</taxon>
        <taxon>Bosea</taxon>
    </lineage>
</organism>
<evidence type="ECO:0000313" key="2">
    <source>
        <dbReference type="EMBL" id="UZF89959.1"/>
    </source>
</evidence>
<dbReference type="AlphaFoldDB" id="A0A9E7ZTB6"/>
<sequence length="120" mass="13026">MAWTDLNRPPQHLGDAHGVIAIGLVDDRCDGAPRKAPHAVSKRLRVFPMGHGTEFAAKAAQGSIGEAGAKTAYIARGSPWENGFIGRLKVRSRETLSTRNRTSLGSPTSPSRFWPSSRKY</sequence>
<feature type="compositionally biased region" description="Polar residues" evidence="1">
    <location>
        <begin position="97"/>
        <end position="111"/>
    </location>
</feature>
<protein>
    <submittedName>
        <fullName evidence="2">Uncharacterized protein</fullName>
    </submittedName>
</protein>